<proteinExistence type="predicted"/>
<reference evidence="1" key="1">
    <citation type="submission" date="2018-02" db="EMBL/GenBank/DDBJ databases">
        <title>Rhizophora mucronata_Transcriptome.</title>
        <authorList>
            <person name="Meera S.P."/>
            <person name="Sreeshan A."/>
            <person name="Augustine A."/>
        </authorList>
    </citation>
    <scope>NUCLEOTIDE SEQUENCE</scope>
    <source>
        <tissue evidence="1">Leaf</tissue>
    </source>
</reference>
<protein>
    <submittedName>
        <fullName evidence="1">Uncharacterized protein</fullName>
    </submittedName>
</protein>
<sequence>MKHWAILAINMTIPQQKHDIQVCVCVEYQSSSPCTPFTVSGQAKAALGSLTCH</sequence>
<dbReference type="EMBL" id="GGEC01024221">
    <property type="protein sequence ID" value="MBX04705.1"/>
    <property type="molecule type" value="Transcribed_RNA"/>
</dbReference>
<dbReference type="AlphaFoldDB" id="A0A2P2KG57"/>
<name>A0A2P2KG57_RHIMU</name>
<evidence type="ECO:0000313" key="1">
    <source>
        <dbReference type="EMBL" id="MBX04705.1"/>
    </source>
</evidence>
<organism evidence="1">
    <name type="scientific">Rhizophora mucronata</name>
    <name type="common">Asiatic mangrove</name>
    <dbReference type="NCBI Taxonomy" id="61149"/>
    <lineage>
        <taxon>Eukaryota</taxon>
        <taxon>Viridiplantae</taxon>
        <taxon>Streptophyta</taxon>
        <taxon>Embryophyta</taxon>
        <taxon>Tracheophyta</taxon>
        <taxon>Spermatophyta</taxon>
        <taxon>Magnoliopsida</taxon>
        <taxon>eudicotyledons</taxon>
        <taxon>Gunneridae</taxon>
        <taxon>Pentapetalae</taxon>
        <taxon>rosids</taxon>
        <taxon>fabids</taxon>
        <taxon>Malpighiales</taxon>
        <taxon>Rhizophoraceae</taxon>
        <taxon>Rhizophora</taxon>
    </lineage>
</organism>
<accession>A0A2P2KG57</accession>